<evidence type="ECO:0000256" key="1">
    <source>
        <dbReference type="SAM" id="SignalP"/>
    </source>
</evidence>
<gene>
    <name evidence="3" type="ORF">CWE09_02410</name>
</gene>
<organism evidence="3 4">
    <name type="scientific">Aliidiomarina minuta</name>
    <dbReference type="NCBI Taxonomy" id="880057"/>
    <lineage>
        <taxon>Bacteria</taxon>
        <taxon>Pseudomonadati</taxon>
        <taxon>Pseudomonadota</taxon>
        <taxon>Gammaproteobacteria</taxon>
        <taxon>Alteromonadales</taxon>
        <taxon>Idiomarinaceae</taxon>
        <taxon>Aliidiomarina</taxon>
    </lineage>
</organism>
<feature type="domain" description="Chalcone isomerase" evidence="2">
    <location>
        <begin position="54"/>
        <end position="173"/>
    </location>
</feature>
<dbReference type="Pfam" id="PF16036">
    <property type="entry name" value="Chalcone_3"/>
    <property type="match status" value="1"/>
</dbReference>
<evidence type="ECO:0000313" key="3">
    <source>
        <dbReference type="EMBL" id="RUO25603.1"/>
    </source>
</evidence>
<proteinExistence type="predicted"/>
<keyword evidence="1" id="KW-0732">Signal</keyword>
<dbReference type="Proteomes" id="UP000288293">
    <property type="component" value="Unassembled WGS sequence"/>
</dbReference>
<evidence type="ECO:0000313" key="4">
    <source>
        <dbReference type="Proteomes" id="UP000288293"/>
    </source>
</evidence>
<dbReference type="RefSeq" id="WP_126802341.1">
    <property type="nucleotide sequence ID" value="NZ_PIPL01000001.1"/>
</dbReference>
<dbReference type="EMBL" id="PIPL01000001">
    <property type="protein sequence ID" value="RUO25603.1"/>
    <property type="molecule type" value="Genomic_DNA"/>
</dbReference>
<dbReference type="AlphaFoldDB" id="A0A432W6A2"/>
<comment type="caution">
    <text evidence="3">The sequence shown here is derived from an EMBL/GenBank/DDBJ whole genome shotgun (WGS) entry which is preliminary data.</text>
</comment>
<feature type="signal peptide" evidence="1">
    <location>
        <begin position="1"/>
        <end position="24"/>
    </location>
</feature>
<name>A0A432W6A2_9GAMM</name>
<keyword evidence="4" id="KW-1185">Reference proteome</keyword>
<evidence type="ECO:0000259" key="2">
    <source>
        <dbReference type="Pfam" id="PF16036"/>
    </source>
</evidence>
<accession>A0A432W6A2</accession>
<sequence>MTGLKMVAAALVFAGGLGAFPAYASQCTPEVTQELTKIGSTRLRVMLFRVYDAELMTDSGRYPEAEQVALRLDYLRSIKADTLVDTTEDEWEKLGYSIGDNERQWLSELRDMWPDVKSGDCLVAYHENGAGIRFYSADGELGKIASNAFATQFFAIWLDENSSYRRNRDELLGER</sequence>
<feature type="chain" id="PRO_5019524886" description="Chalcone isomerase domain-containing protein" evidence="1">
    <location>
        <begin position="25"/>
        <end position="175"/>
    </location>
</feature>
<dbReference type="OrthoDB" id="8527419at2"/>
<reference evidence="3 4" key="1">
    <citation type="journal article" date="2011" name="Front. Microbiol.">
        <title>Genomic signatures of strain selection and enhancement in Bacillus atrophaeus var. globigii, a historical biowarfare simulant.</title>
        <authorList>
            <person name="Gibbons H.S."/>
            <person name="Broomall S.M."/>
            <person name="McNew L.A."/>
            <person name="Daligault H."/>
            <person name="Chapman C."/>
            <person name="Bruce D."/>
            <person name="Karavis M."/>
            <person name="Krepps M."/>
            <person name="McGregor P.A."/>
            <person name="Hong C."/>
            <person name="Park K.H."/>
            <person name="Akmal A."/>
            <person name="Feldman A."/>
            <person name="Lin J.S."/>
            <person name="Chang W.E."/>
            <person name="Higgs B.W."/>
            <person name="Demirev P."/>
            <person name="Lindquist J."/>
            <person name="Liem A."/>
            <person name="Fochler E."/>
            <person name="Read T.D."/>
            <person name="Tapia R."/>
            <person name="Johnson S."/>
            <person name="Bishop-Lilly K.A."/>
            <person name="Detter C."/>
            <person name="Han C."/>
            <person name="Sozhamannan S."/>
            <person name="Rosenzweig C.N."/>
            <person name="Skowronski E.W."/>
        </authorList>
    </citation>
    <scope>NUCLEOTIDE SEQUENCE [LARGE SCALE GENOMIC DNA]</scope>
    <source>
        <strain evidence="3 4">MLST1</strain>
    </source>
</reference>
<dbReference type="InterPro" id="IPR016087">
    <property type="entry name" value="Chalcone_isomerase"/>
</dbReference>
<protein>
    <recommendedName>
        <fullName evidence="2">Chalcone isomerase domain-containing protein</fullName>
    </recommendedName>
</protein>